<evidence type="ECO:0008006" key="3">
    <source>
        <dbReference type="Google" id="ProtNLM"/>
    </source>
</evidence>
<evidence type="ECO:0000313" key="1">
    <source>
        <dbReference type="EMBL" id="GJT84188.1"/>
    </source>
</evidence>
<keyword evidence="2" id="KW-1185">Reference proteome</keyword>
<proteinExistence type="predicted"/>
<accession>A0ABQ5HAJ3</accession>
<evidence type="ECO:0000313" key="2">
    <source>
        <dbReference type="Proteomes" id="UP001151760"/>
    </source>
</evidence>
<dbReference type="Proteomes" id="UP001151760">
    <property type="component" value="Unassembled WGS sequence"/>
</dbReference>
<sequence length="126" mass="14081">MEPFTENLFPLLEKIFRAGKPFPLKDALNIHNDALIFIQTDALNVHNDALIFIQLDATKHSNMSIKHTNDALTEVDAATTIVNIGATEVDDVVDLKINTRVGEILPWVLKRLGVSDDICDLEQKKC</sequence>
<organism evidence="1 2">
    <name type="scientific">Tanacetum coccineum</name>
    <dbReference type="NCBI Taxonomy" id="301880"/>
    <lineage>
        <taxon>Eukaryota</taxon>
        <taxon>Viridiplantae</taxon>
        <taxon>Streptophyta</taxon>
        <taxon>Embryophyta</taxon>
        <taxon>Tracheophyta</taxon>
        <taxon>Spermatophyta</taxon>
        <taxon>Magnoliopsida</taxon>
        <taxon>eudicotyledons</taxon>
        <taxon>Gunneridae</taxon>
        <taxon>Pentapetalae</taxon>
        <taxon>asterids</taxon>
        <taxon>campanulids</taxon>
        <taxon>Asterales</taxon>
        <taxon>Asteraceae</taxon>
        <taxon>Asteroideae</taxon>
        <taxon>Anthemideae</taxon>
        <taxon>Anthemidinae</taxon>
        <taxon>Tanacetum</taxon>
    </lineage>
</organism>
<gene>
    <name evidence="1" type="ORF">Tco_1058530</name>
</gene>
<comment type="caution">
    <text evidence="1">The sequence shown here is derived from an EMBL/GenBank/DDBJ whole genome shotgun (WGS) entry which is preliminary data.</text>
</comment>
<reference evidence="1" key="2">
    <citation type="submission" date="2022-01" db="EMBL/GenBank/DDBJ databases">
        <authorList>
            <person name="Yamashiro T."/>
            <person name="Shiraishi A."/>
            <person name="Satake H."/>
            <person name="Nakayama K."/>
        </authorList>
    </citation>
    <scope>NUCLEOTIDE SEQUENCE</scope>
</reference>
<dbReference type="EMBL" id="BQNB010019334">
    <property type="protein sequence ID" value="GJT84188.1"/>
    <property type="molecule type" value="Genomic_DNA"/>
</dbReference>
<protein>
    <recommendedName>
        <fullName evidence="3">SCP2 domain-containing protein</fullName>
    </recommendedName>
</protein>
<name>A0ABQ5HAJ3_9ASTR</name>
<reference evidence="1" key="1">
    <citation type="journal article" date="2022" name="Int. J. Mol. Sci.">
        <title>Draft Genome of Tanacetum Coccineum: Genomic Comparison of Closely Related Tanacetum-Family Plants.</title>
        <authorList>
            <person name="Yamashiro T."/>
            <person name="Shiraishi A."/>
            <person name="Nakayama K."/>
            <person name="Satake H."/>
        </authorList>
    </citation>
    <scope>NUCLEOTIDE SEQUENCE</scope>
</reference>